<evidence type="ECO:0000313" key="1">
    <source>
        <dbReference type="EMBL" id="TAA25407.1"/>
    </source>
</evidence>
<name>A0A4Q8L9U5_9GAMM</name>
<dbReference type="EMBL" id="SHMC01000003">
    <property type="protein sequence ID" value="TAA25407.1"/>
    <property type="molecule type" value="Genomic_DNA"/>
</dbReference>
<sequence length="88" mass="10007">METEFEQMAGIRLLAQQSLIQVLYRSWGQPLEFLEKNLRRTHEALKATALQGDYTDQQIAILDQEFSVALTALQALAQSLPDTRPHPI</sequence>
<gene>
    <name evidence="1" type="ORF">EA660_08065</name>
</gene>
<organism evidence="1 2">
    <name type="scientific">Pseudoxanthomonas winnipegensis</name>
    <dbReference type="NCBI Taxonomy" id="2480810"/>
    <lineage>
        <taxon>Bacteria</taxon>
        <taxon>Pseudomonadati</taxon>
        <taxon>Pseudomonadota</taxon>
        <taxon>Gammaproteobacteria</taxon>
        <taxon>Lysobacterales</taxon>
        <taxon>Lysobacteraceae</taxon>
        <taxon>Pseudoxanthomonas</taxon>
    </lineage>
</organism>
<dbReference type="Proteomes" id="UP000292627">
    <property type="component" value="Unassembled WGS sequence"/>
</dbReference>
<protein>
    <submittedName>
        <fullName evidence="1">Uncharacterized protein</fullName>
    </submittedName>
</protein>
<dbReference type="AlphaFoldDB" id="A0A4Q8L9U5"/>
<dbReference type="RefSeq" id="WP_130551042.1">
    <property type="nucleotide sequence ID" value="NZ_SHLZ01000012.1"/>
</dbReference>
<evidence type="ECO:0000313" key="2">
    <source>
        <dbReference type="Proteomes" id="UP000292627"/>
    </source>
</evidence>
<accession>A0A4Q8L9U5</accession>
<reference evidence="1 2" key="1">
    <citation type="submission" date="2019-02" db="EMBL/GenBank/DDBJ databases">
        <title>WGS of Pseudoxanthomonas species novum from clinical isolates.</title>
        <authorList>
            <person name="Bernier A.-M."/>
            <person name="Bernard K."/>
            <person name="Vachon A."/>
        </authorList>
    </citation>
    <scope>NUCLEOTIDE SEQUENCE [LARGE SCALE GENOMIC DNA]</scope>
    <source>
        <strain evidence="1 2">NML171200</strain>
    </source>
</reference>
<proteinExistence type="predicted"/>
<comment type="caution">
    <text evidence="1">The sequence shown here is derived from an EMBL/GenBank/DDBJ whole genome shotgun (WGS) entry which is preliminary data.</text>
</comment>